<gene>
    <name evidence="1" type="ORF">BRCON_1294</name>
</gene>
<dbReference type="KEGG" id="schv:BRCON_1294"/>
<name>A0A2Z4Y4D8_SUMC1</name>
<sequence length="39" mass="4650">MHRVKPHIREITIHDRRRNALSGVFRPFIEKPLRVESAS</sequence>
<dbReference type="EMBL" id="CP030759">
    <property type="protein sequence ID" value="AXA36071.1"/>
    <property type="molecule type" value="Genomic_DNA"/>
</dbReference>
<dbReference type="Proteomes" id="UP000262583">
    <property type="component" value="Chromosome"/>
</dbReference>
<accession>A0A2Z4Y4D8</accession>
<protein>
    <submittedName>
        <fullName evidence="1">Uncharacterized protein</fullName>
    </submittedName>
</protein>
<evidence type="ECO:0000313" key="1">
    <source>
        <dbReference type="EMBL" id="AXA36071.1"/>
    </source>
</evidence>
<proteinExistence type="predicted"/>
<organism evidence="1 2">
    <name type="scientific">Sumerlaea chitinivorans</name>
    <dbReference type="NCBI Taxonomy" id="2250252"/>
    <lineage>
        <taxon>Bacteria</taxon>
        <taxon>Candidatus Sumerlaeota</taxon>
        <taxon>Candidatus Sumerlaeia</taxon>
        <taxon>Candidatus Sumerlaeales</taxon>
        <taxon>Candidatus Sumerlaeaceae</taxon>
        <taxon>Candidatus Sumerlaea</taxon>
    </lineage>
</organism>
<evidence type="ECO:0000313" key="2">
    <source>
        <dbReference type="Proteomes" id="UP000262583"/>
    </source>
</evidence>
<dbReference type="AlphaFoldDB" id="A0A2Z4Y4D8"/>
<reference evidence="1 2" key="1">
    <citation type="submission" date="2018-05" db="EMBL/GenBank/DDBJ databases">
        <title>A metagenomic window into the 2 km-deep terrestrial subsurface aquifer revealed taxonomically and functionally diverse microbial community comprising novel uncultured bacterial lineages.</title>
        <authorList>
            <person name="Kadnikov V.V."/>
            <person name="Mardanov A.V."/>
            <person name="Beletsky A.V."/>
            <person name="Banks D."/>
            <person name="Pimenov N.V."/>
            <person name="Frank Y.A."/>
            <person name="Karnachuk O.V."/>
            <person name="Ravin N.V."/>
        </authorList>
    </citation>
    <scope>NUCLEOTIDE SEQUENCE [LARGE SCALE GENOMIC DNA]</scope>
    <source>
        <strain evidence="1">BY</strain>
    </source>
</reference>